<reference evidence="1 2" key="1">
    <citation type="submission" date="2020-06" db="EMBL/GenBank/DDBJ databases">
        <title>WGS assembly of Ceratodon purpureus strain R40.</title>
        <authorList>
            <person name="Carey S.B."/>
            <person name="Jenkins J."/>
            <person name="Shu S."/>
            <person name="Lovell J.T."/>
            <person name="Sreedasyam A."/>
            <person name="Maumus F."/>
            <person name="Tiley G.P."/>
            <person name="Fernandez-Pozo N."/>
            <person name="Barry K."/>
            <person name="Chen C."/>
            <person name="Wang M."/>
            <person name="Lipzen A."/>
            <person name="Daum C."/>
            <person name="Saski C.A."/>
            <person name="Payton A.C."/>
            <person name="Mcbreen J.C."/>
            <person name="Conrad R.E."/>
            <person name="Kollar L.M."/>
            <person name="Olsson S."/>
            <person name="Huttunen S."/>
            <person name="Landis J.B."/>
            <person name="Wickett N.J."/>
            <person name="Johnson M.G."/>
            <person name="Rensing S.A."/>
            <person name="Grimwood J."/>
            <person name="Schmutz J."/>
            <person name="Mcdaniel S.F."/>
        </authorList>
    </citation>
    <scope>NUCLEOTIDE SEQUENCE [LARGE SCALE GENOMIC DNA]</scope>
    <source>
        <strain evidence="1 2">R40</strain>
    </source>
</reference>
<protein>
    <submittedName>
        <fullName evidence="1">Uncharacterized protein</fullName>
    </submittedName>
</protein>
<keyword evidence="2" id="KW-1185">Reference proteome</keyword>
<dbReference type="AlphaFoldDB" id="A0A8T0GB09"/>
<evidence type="ECO:0000313" key="2">
    <source>
        <dbReference type="Proteomes" id="UP000822688"/>
    </source>
</evidence>
<dbReference type="Proteomes" id="UP000822688">
    <property type="component" value="Chromosome 11"/>
</dbReference>
<evidence type="ECO:0000313" key="1">
    <source>
        <dbReference type="EMBL" id="KAG0556546.1"/>
    </source>
</evidence>
<name>A0A8T0GB09_CERPU</name>
<accession>A0A8T0GB09</accession>
<dbReference type="EMBL" id="CM026432">
    <property type="protein sequence ID" value="KAG0556546.1"/>
    <property type="molecule type" value="Genomic_DNA"/>
</dbReference>
<comment type="caution">
    <text evidence="1">The sequence shown here is derived from an EMBL/GenBank/DDBJ whole genome shotgun (WGS) entry which is preliminary data.</text>
</comment>
<sequence>MMIPTLHFGLSRCLSRMLKEGLYINVKICTSSGSNKSTARNLLPTTVTLGHVGTKRNSHKFPSLQT</sequence>
<organism evidence="1 2">
    <name type="scientific">Ceratodon purpureus</name>
    <name type="common">Fire moss</name>
    <name type="synonym">Dicranum purpureum</name>
    <dbReference type="NCBI Taxonomy" id="3225"/>
    <lineage>
        <taxon>Eukaryota</taxon>
        <taxon>Viridiplantae</taxon>
        <taxon>Streptophyta</taxon>
        <taxon>Embryophyta</taxon>
        <taxon>Bryophyta</taxon>
        <taxon>Bryophytina</taxon>
        <taxon>Bryopsida</taxon>
        <taxon>Dicranidae</taxon>
        <taxon>Pseudoditrichales</taxon>
        <taxon>Ditrichaceae</taxon>
        <taxon>Ceratodon</taxon>
    </lineage>
</organism>
<proteinExistence type="predicted"/>
<gene>
    <name evidence="1" type="ORF">KC19_11G061500</name>
</gene>